<feature type="transmembrane region" description="Helical" evidence="6">
    <location>
        <begin position="363"/>
        <end position="382"/>
    </location>
</feature>
<evidence type="ECO:0000259" key="7">
    <source>
        <dbReference type="SMART" id="SM00563"/>
    </source>
</evidence>
<reference evidence="8" key="1">
    <citation type="submission" date="2021-08" db="EMBL/GenBank/DDBJ databases">
        <title>Prevotella lacticifex sp. nov., isolated from rumen of cow.</title>
        <authorList>
            <person name="Shinkai T."/>
            <person name="Ikeyama N."/>
            <person name="Kumagai M."/>
            <person name="Ohmori H."/>
            <person name="Sakamoto M."/>
            <person name="Ohkuma M."/>
            <person name="Mitsumori M."/>
        </authorList>
    </citation>
    <scope>NUCLEOTIDE SEQUENCE</scope>
    <source>
        <strain evidence="8">DSM 11371</strain>
    </source>
</reference>
<evidence type="ECO:0000256" key="3">
    <source>
        <dbReference type="ARBA" id="ARBA00022692"/>
    </source>
</evidence>
<keyword evidence="5 6" id="KW-0472">Membrane</keyword>
<name>A0AA37HXB2_SEGBR</name>
<evidence type="ECO:0000256" key="5">
    <source>
        <dbReference type="ARBA" id="ARBA00023136"/>
    </source>
</evidence>
<comment type="subcellular location">
    <subcellularLocation>
        <location evidence="1">Cell membrane</location>
        <topology evidence="1">Multi-pass membrane protein</topology>
    </subcellularLocation>
</comment>
<feature type="transmembrane region" description="Helical" evidence="6">
    <location>
        <begin position="431"/>
        <end position="450"/>
    </location>
</feature>
<evidence type="ECO:0000256" key="6">
    <source>
        <dbReference type="SAM" id="Phobius"/>
    </source>
</evidence>
<feature type="transmembrane region" description="Helical" evidence="6">
    <location>
        <begin position="271"/>
        <end position="289"/>
    </location>
</feature>
<dbReference type="SMART" id="SM00563">
    <property type="entry name" value="PlsC"/>
    <property type="match status" value="1"/>
</dbReference>
<feature type="transmembrane region" description="Helical" evidence="6">
    <location>
        <begin position="642"/>
        <end position="661"/>
    </location>
</feature>
<dbReference type="AlphaFoldDB" id="A0AA37HXB2"/>
<dbReference type="Pfam" id="PF03176">
    <property type="entry name" value="MMPL"/>
    <property type="match status" value="2"/>
</dbReference>
<evidence type="ECO:0000256" key="1">
    <source>
        <dbReference type="ARBA" id="ARBA00004651"/>
    </source>
</evidence>
<accession>A0AA37HXB2</accession>
<dbReference type="InterPro" id="IPR002123">
    <property type="entry name" value="Plipid/glycerol_acylTrfase"/>
</dbReference>
<keyword evidence="8" id="KW-0808">Transferase</keyword>
<dbReference type="SUPFAM" id="SSF82866">
    <property type="entry name" value="Multidrug efflux transporter AcrB transmembrane domain"/>
    <property type="match status" value="2"/>
</dbReference>
<evidence type="ECO:0000256" key="2">
    <source>
        <dbReference type="ARBA" id="ARBA00022475"/>
    </source>
</evidence>
<comment type="caution">
    <text evidence="8">The sequence shown here is derived from an EMBL/GenBank/DDBJ whole genome shotgun (WGS) entry which is preliminary data.</text>
</comment>
<feature type="transmembrane region" description="Helical" evidence="6">
    <location>
        <begin position="388"/>
        <end position="410"/>
    </location>
</feature>
<dbReference type="GO" id="GO:0016746">
    <property type="term" value="F:acyltransferase activity"/>
    <property type="evidence" value="ECO:0007669"/>
    <property type="project" value="UniProtKB-KW"/>
</dbReference>
<dbReference type="CDD" id="cd07989">
    <property type="entry name" value="LPLAT_AGPAT-like"/>
    <property type="match status" value="1"/>
</dbReference>
<protein>
    <submittedName>
        <fullName evidence="8">Glycerol acyltransferase</fullName>
    </submittedName>
</protein>
<keyword evidence="3 6" id="KW-0812">Transmembrane</keyword>
<dbReference type="InterPro" id="IPR004869">
    <property type="entry name" value="MMPL_dom"/>
</dbReference>
<feature type="domain" description="Phospholipid/glycerol acyltransferase" evidence="7">
    <location>
        <begin position="877"/>
        <end position="986"/>
    </location>
</feature>
<keyword evidence="2" id="KW-1003">Cell membrane</keyword>
<dbReference type="SUPFAM" id="SSF69593">
    <property type="entry name" value="Glycerol-3-phosphate (1)-acyltransferase"/>
    <property type="match status" value="1"/>
</dbReference>
<proteinExistence type="predicted"/>
<evidence type="ECO:0000256" key="4">
    <source>
        <dbReference type="ARBA" id="ARBA00022989"/>
    </source>
</evidence>
<evidence type="ECO:0000313" key="9">
    <source>
        <dbReference type="Proteomes" id="UP000887043"/>
    </source>
</evidence>
<dbReference type="Gene3D" id="1.20.1640.10">
    <property type="entry name" value="Multidrug efflux transporter AcrB transmembrane domain"/>
    <property type="match status" value="2"/>
</dbReference>
<feature type="transmembrane region" description="Helical" evidence="6">
    <location>
        <begin position="296"/>
        <end position="316"/>
    </location>
</feature>
<feature type="transmembrane region" description="Helical" evidence="6">
    <location>
        <begin position="804"/>
        <end position="825"/>
    </location>
</feature>
<keyword evidence="8" id="KW-0012">Acyltransferase</keyword>
<organism evidence="8 9">
    <name type="scientific">Segatella bryantii</name>
    <name type="common">Prevotella bryantii</name>
    <dbReference type="NCBI Taxonomy" id="77095"/>
    <lineage>
        <taxon>Bacteria</taxon>
        <taxon>Pseudomonadati</taxon>
        <taxon>Bacteroidota</taxon>
        <taxon>Bacteroidia</taxon>
        <taxon>Bacteroidales</taxon>
        <taxon>Prevotellaceae</taxon>
        <taxon>Segatella</taxon>
    </lineage>
</organism>
<keyword evidence="4 6" id="KW-1133">Transmembrane helix</keyword>
<gene>
    <name evidence="8" type="ORF">PRRU23_19120</name>
</gene>
<feature type="transmembrane region" description="Helical" evidence="6">
    <location>
        <begin position="761"/>
        <end position="784"/>
    </location>
</feature>
<evidence type="ECO:0000313" key="8">
    <source>
        <dbReference type="EMBL" id="GJG28212.1"/>
    </source>
</evidence>
<dbReference type="GO" id="GO:0005886">
    <property type="term" value="C:plasma membrane"/>
    <property type="evidence" value="ECO:0007669"/>
    <property type="project" value="UniProtKB-SubCell"/>
</dbReference>
<sequence>MSIFFLKIYRFFNQHKYIALTLLLALTGVFALLALHIHYEEDIAKFLPKNEKTARFQNIYQKISAQDRIIFLLTSKDSVRKADIDTLEEAMDELGETLESKTKVKNLQVTIDEIQTQNMLGFILQNAPYFLTEQDYQHIDSLLAKPDYVEEQMAQNVQLVQMPMNDVVMETVRHDPAHLFNPLLQRLKNLKIDNEVKMRDGYLFTADEKYGMITCSTPYGSSETQKNALLADDLQQVVDSMQNQYPTLKITMVGAPLIAVTNANQIKSDSMLSVAIAVFFILALLLWHYRRIADMLWIGCSLAFGWLFALAGMALFKDSISIIVLGIGSVIIGIAVNYPLHFLDHIREEHDRKVALKDMVPPLLIGNITTVAAFFCLIGLDAQAMRDLGLFGSLMLIGTILFVLVFLPVYAQGSKLKPRAVAEHIKWNIHIPHLLPLVIVITIILGYFSLSTSFDSNLQNINYMTSDQKHDLKLLAATVKEAPVYMVAEGKSLEEALQQNEKLIDTISQQQEISHITGIGDFVPSRKRQEERLKNWNAFKQKYAARLKDEIIKTGKIHDFDKETFAPFLANLDKNYTTQPIAYFKPIVGQVADSYILQDKTGYQVVNYVYTADKNKTKAMTPLAFSSEDLSNQLVTILNDSFNYIGIVCGFIVFLFLWISFGSIELSALSFLPLAVSWIWILGIMQLFGIQFNIVNIILASFIFGQGDDYTIFITEGLMYEYTTGRKRLESYKNSVMISAILMFIGIGCLVFAKHPALQSLGAVTIIGMITVVMMAYYLPPLVFHWLTMKHGAKREVPLTLKRLIYSGLTYTVFAFVMLCIGYPYTWFLTHLGKMDEKRKLKLHHVIQYWNAWAVRNLPGVKFNIKNKNQEDFSKPAIIICNHQSHLDLITLLQLSPKMVFLTKDWVWNNAFFGPIIRHAEFYPITNGVDDNMIHLNDLFRRGYSICIFPEGTRSSDCHIQRFHKGAFLLAQQLKADILPLYLHGAGHVMPKYDHILRNGQITLEIGDRIPYDASINARQLTQLIHKMYQKHYAEMQNELETEQYWSAYEKYRKIYQI</sequence>
<dbReference type="EMBL" id="BPTR01000001">
    <property type="protein sequence ID" value="GJG28212.1"/>
    <property type="molecule type" value="Genomic_DNA"/>
</dbReference>
<dbReference type="RefSeq" id="WP_074803272.1">
    <property type="nucleotide sequence ID" value="NZ_BPTR01000001.1"/>
</dbReference>
<dbReference type="InterPro" id="IPR050545">
    <property type="entry name" value="Mycobact_MmpL"/>
</dbReference>
<feature type="transmembrane region" description="Helical" evidence="6">
    <location>
        <begin position="736"/>
        <end position="755"/>
    </location>
</feature>
<dbReference type="Pfam" id="PF01553">
    <property type="entry name" value="Acyltransferase"/>
    <property type="match status" value="1"/>
</dbReference>
<feature type="transmembrane region" description="Helical" evidence="6">
    <location>
        <begin position="322"/>
        <end position="343"/>
    </location>
</feature>
<dbReference type="PANTHER" id="PTHR33406:SF13">
    <property type="entry name" value="MEMBRANE PROTEIN YDFJ"/>
    <property type="match status" value="1"/>
</dbReference>
<dbReference type="PANTHER" id="PTHR33406">
    <property type="entry name" value="MEMBRANE PROTEIN MJ1562-RELATED"/>
    <property type="match status" value="1"/>
</dbReference>
<dbReference type="Proteomes" id="UP000887043">
    <property type="component" value="Unassembled WGS sequence"/>
</dbReference>